<proteinExistence type="inferred from homology"/>
<evidence type="ECO:0000256" key="2">
    <source>
        <dbReference type="RuleBase" id="RU362080"/>
    </source>
</evidence>
<sequence length="83" mass="9571">MEAISYTKARKSLATLMDEVCENHDQVIITRQKQKSVVIMSLDDYNALEETAYLLKGIKNAQRLSKAMDDLKEDKNFIPQHIE</sequence>
<name>A0A2P1P9K1_9RICK</name>
<reference evidence="3 4" key="1">
    <citation type="submission" date="2018-03" db="EMBL/GenBank/DDBJ databases">
        <title>A gene transfer event suggests a long-term partnership between eustigmatophyte algae and a novel lineage of endosymbiotic bacteria.</title>
        <authorList>
            <person name="Yurchenko T."/>
            <person name="Sevcikova T."/>
            <person name="Pribyl P."/>
            <person name="El Karkouri K."/>
            <person name="Klimes V."/>
            <person name="Amaral R."/>
            <person name="Zbrankova V."/>
            <person name="Kim E."/>
            <person name="Raoult D."/>
            <person name="Santos L.M.A."/>
            <person name="Elias M."/>
        </authorList>
    </citation>
    <scope>NUCLEOTIDE SEQUENCE [LARGE SCALE GENOMIC DNA]</scope>
    <source>
        <strain evidence="3">CCALA 838</strain>
    </source>
</reference>
<dbReference type="InterPro" id="IPR006442">
    <property type="entry name" value="Antitoxin_Phd/YefM"/>
</dbReference>
<gene>
    <name evidence="3" type="ORF">phytr_10230</name>
</gene>
<accession>A0A2P1P9K1</accession>
<dbReference type="Gene3D" id="1.10.1220.170">
    <property type="match status" value="1"/>
</dbReference>
<dbReference type="EMBL" id="CP027845">
    <property type="protein sequence ID" value="AVP87951.1"/>
    <property type="molecule type" value="Genomic_DNA"/>
</dbReference>
<organism evidence="3 4">
    <name type="scientific">Candidatus Phycorickettsia trachydisci</name>
    <dbReference type="NCBI Taxonomy" id="2115978"/>
    <lineage>
        <taxon>Bacteria</taxon>
        <taxon>Pseudomonadati</taxon>
        <taxon>Pseudomonadota</taxon>
        <taxon>Alphaproteobacteria</taxon>
        <taxon>Rickettsiales</taxon>
        <taxon>Rickettsiaceae</taxon>
        <taxon>Candidatus Phycorickettsia</taxon>
    </lineage>
</organism>
<dbReference type="RefSeq" id="WP_106874784.1">
    <property type="nucleotide sequence ID" value="NZ_CP027845.1"/>
</dbReference>
<evidence type="ECO:0000313" key="4">
    <source>
        <dbReference type="Proteomes" id="UP000241762"/>
    </source>
</evidence>
<keyword evidence="4" id="KW-1185">Reference proteome</keyword>
<dbReference type="KEGG" id="ptc:phytr_10230"/>
<dbReference type="PANTHER" id="PTHR33713:SF6">
    <property type="entry name" value="ANTITOXIN YEFM"/>
    <property type="match status" value="1"/>
</dbReference>
<comment type="function">
    <text evidence="2">Antitoxin component of a type II toxin-antitoxin (TA) system.</text>
</comment>
<dbReference type="PANTHER" id="PTHR33713">
    <property type="entry name" value="ANTITOXIN YAFN-RELATED"/>
    <property type="match status" value="1"/>
</dbReference>
<dbReference type="Pfam" id="PF02604">
    <property type="entry name" value="PhdYeFM_antitox"/>
    <property type="match status" value="1"/>
</dbReference>
<evidence type="ECO:0000256" key="1">
    <source>
        <dbReference type="ARBA" id="ARBA00009981"/>
    </source>
</evidence>
<dbReference type="OrthoDB" id="9802003at2"/>
<dbReference type="InterPro" id="IPR051405">
    <property type="entry name" value="phD/YefM_antitoxin"/>
</dbReference>
<dbReference type="Gene3D" id="3.40.1620.10">
    <property type="entry name" value="YefM-like domain"/>
    <property type="match status" value="1"/>
</dbReference>
<protein>
    <recommendedName>
        <fullName evidence="2">Antitoxin</fullName>
    </recommendedName>
</protein>
<evidence type="ECO:0000313" key="3">
    <source>
        <dbReference type="EMBL" id="AVP87951.1"/>
    </source>
</evidence>
<dbReference type="InterPro" id="IPR036165">
    <property type="entry name" value="YefM-like_sf"/>
</dbReference>
<dbReference type="NCBIfam" id="TIGR01552">
    <property type="entry name" value="phd_fam"/>
    <property type="match status" value="1"/>
</dbReference>
<comment type="similarity">
    <text evidence="1 2">Belongs to the phD/YefM antitoxin family.</text>
</comment>
<dbReference type="SUPFAM" id="SSF143120">
    <property type="entry name" value="YefM-like"/>
    <property type="match status" value="1"/>
</dbReference>
<dbReference type="AlphaFoldDB" id="A0A2P1P9K1"/>
<dbReference type="Proteomes" id="UP000241762">
    <property type="component" value="Chromosome"/>
</dbReference>